<gene>
    <name evidence="5" type="ORF">BaRGS_00029141</name>
</gene>
<keyword evidence="4" id="KW-1133">Transmembrane helix</keyword>
<dbReference type="PROSITE" id="PS50088">
    <property type="entry name" value="ANK_REPEAT"/>
    <property type="match status" value="1"/>
</dbReference>
<dbReference type="InterPro" id="IPR002110">
    <property type="entry name" value="Ankyrin_rpt"/>
</dbReference>
<organism evidence="5 6">
    <name type="scientific">Batillaria attramentaria</name>
    <dbReference type="NCBI Taxonomy" id="370345"/>
    <lineage>
        <taxon>Eukaryota</taxon>
        <taxon>Metazoa</taxon>
        <taxon>Spiralia</taxon>
        <taxon>Lophotrochozoa</taxon>
        <taxon>Mollusca</taxon>
        <taxon>Gastropoda</taxon>
        <taxon>Caenogastropoda</taxon>
        <taxon>Sorbeoconcha</taxon>
        <taxon>Cerithioidea</taxon>
        <taxon>Batillariidae</taxon>
        <taxon>Batillaria</taxon>
    </lineage>
</organism>
<dbReference type="PANTHER" id="PTHR24171">
    <property type="entry name" value="ANKYRIN REPEAT DOMAIN-CONTAINING PROTEIN 39-RELATED"/>
    <property type="match status" value="1"/>
</dbReference>
<accession>A0ABD0JX61</accession>
<keyword evidence="6" id="KW-1185">Reference proteome</keyword>
<feature type="transmembrane region" description="Helical" evidence="4">
    <location>
        <begin position="6"/>
        <end position="24"/>
    </location>
</feature>
<dbReference type="AlphaFoldDB" id="A0ABD0JX61"/>
<dbReference type="Proteomes" id="UP001519460">
    <property type="component" value="Unassembled WGS sequence"/>
</dbReference>
<evidence type="ECO:0000256" key="4">
    <source>
        <dbReference type="SAM" id="Phobius"/>
    </source>
</evidence>
<dbReference type="PROSITE" id="PS50297">
    <property type="entry name" value="ANK_REP_REGION"/>
    <property type="match status" value="1"/>
</dbReference>
<protein>
    <submittedName>
        <fullName evidence="5">Uncharacterized protein</fullName>
    </submittedName>
</protein>
<dbReference type="InterPro" id="IPR036770">
    <property type="entry name" value="Ankyrin_rpt-contain_sf"/>
</dbReference>
<evidence type="ECO:0000256" key="1">
    <source>
        <dbReference type="ARBA" id="ARBA00022737"/>
    </source>
</evidence>
<keyword evidence="2 3" id="KW-0040">ANK repeat</keyword>
<dbReference type="PANTHER" id="PTHR24171:SF10">
    <property type="entry name" value="ANKYRIN REPEAT DOMAIN-CONTAINING PROTEIN 29-LIKE"/>
    <property type="match status" value="1"/>
</dbReference>
<dbReference type="SUPFAM" id="SSF48403">
    <property type="entry name" value="Ankyrin repeat"/>
    <property type="match status" value="1"/>
</dbReference>
<dbReference type="SMART" id="SM00248">
    <property type="entry name" value="ANK"/>
    <property type="match status" value="2"/>
</dbReference>
<keyword evidence="4" id="KW-0472">Membrane</keyword>
<sequence>NNTTVYVAVAIVVGVLLMAAFLLFMCRDKALHWACENDKDVAVRLLLCLGANVKADVHGLTPLHVASKRGNEKIVQILLHHGADVNAKDPDGQKPSSIAKSYDHKKLIPLLKKEERKSKRGTCRR</sequence>
<feature type="non-terminal residue" evidence="5">
    <location>
        <position position="1"/>
    </location>
</feature>
<evidence type="ECO:0000313" key="6">
    <source>
        <dbReference type="Proteomes" id="UP001519460"/>
    </source>
</evidence>
<keyword evidence="1" id="KW-0677">Repeat</keyword>
<proteinExistence type="predicted"/>
<comment type="caution">
    <text evidence="5">The sequence shown here is derived from an EMBL/GenBank/DDBJ whole genome shotgun (WGS) entry which is preliminary data.</text>
</comment>
<feature type="repeat" description="ANK" evidence="3">
    <location>
        <begin position="58"/>
        <end position="90"/>
    </location>
</feature>
<keyword evidence="4" id="KW-0812">Transmembrane</keyword>
<evidence type="ECO:0000256" key="3">
    <source>
        <dbReference type="PROSITE-ProRule" id="PRU00023"/>
    </source>
</evidence>
<name>A0ABD0JX61_9CAEN</name>
<dbReference type="Pfam" id="PF12796">
    <property type="entry name" value="Ank_2"/>
    <property type="match status" value="1"/>
</dbReference>
<dbReference type="Gene3D" id="1.25.40.20">
    <property type="entry name" value="Ankyrin repeat-containing domain"/>
    <property type="match status" value="1"/>
</dbReference>
<reference evidence="5 6" key="1">
    <citation type="journal article" date="2023" name="Sci. Data">
        <title>Genome assembly of the Korean intertidal mud-creeper Batillaria attramentaria.</title>
        <authorList>
            <person name="Patra A.K."/>
            <person name="Ho P.T."/>
            <person name="Jun S."/>
            <person name="Lee S.J."/>
            <person name="Kim Y."/>
            <person name="Won Y.J."/>
        </authorList>
    </citation>
    <scope>NUCLEOTIDE SEQUENCE [LARGE SCALE GENOMIC DNA]</scope>
    <source>
        <strain evidence="5">Wonlab-2016</strain>
    </source>
</reference>
<dbReference type="EMBL" id="JACVVK020000299">
    <property type="protein sequence ID" value="KAK7479592.1"/>
    <property type="molecule type" value="Genomic_DNA"/>
</dbReference>
<evidence type="ECO:0000313" key="5">
    <source>
        <dbReference type="EMBL" id="KAK7479592.1"/>
    </source>
</evidence>
<evidence type="ECO:0000256" key="2">
    <source>
        <dbReference type="ARBA" id="ARBA00023043"/>
    </source>
</evidence>